<evidence type="ECO:0000256" key="5">
    <source>
        <dbReference type="SAM" id="MobiDB-lite"/>
    </source>
</evidence>
<reference evidence="7 8" key="1">
    <citation type="submission" date="2021-06" db="EMBL/GenBank/DDBJ databases">
        <title>Genome sequence of Babesia caballi.</title>
        <authorList>
            <person name="Yamagishi J."/>
            <person name="Kidaka T."/>
            <person name="Ochi A."/>
        </authorList>
    </citation>
    <scope>NUCLEOTIDE SEQUENCE [LARGE SCALE GENOMIC DNA]</scope>
    <source>
        <strain evidence="7">USDA-D6B2</strain>
    </source>
</reference>
<sequence length="1949" mass="215208">MGLWAQIDVALCCNEFHSVALNYSTWYRLGFRAFKQLSSECIASLSINAGAVLPGDEGWPANLPEALLPIASAAPDYDTYLTRPFFAEEKNHKVVVNEVARFRAEVPALPSILASSALFVEVELISYPVVADGVIADDKLGGNGGQPSVVDSKVFRIGNLATGRSQRRPPDRAAASHEYYPCNFDDEHVNAVAHLVVRTAPLKFAVAMPLMKPLSREPCSRYNEWRKQMSHAAHDVVKGWFVESSYQEEGFYDDAKHISPTSIVRPRRRGRGADSGEAYRSESAAELVVLRFIEQILDGDDGCRTIFGLGNDAEPSAATRAGSASAREALLGDEQALSIGARALYYIYAKILSEAAMSLGMRGCGLEQHETADPTGNGQPSSVTKAVSGANVHYYHFRNNTDDGDTLNGSILSGGCLPRRRDVLSDNNISLTTFDKSPVSSTDHEVNQRDRGQLFRPITNDSLQMVLCDRLNSVAEGLGIRRCGDRKVLIAVANGSNMVFDEIDSRCIDPEKFDESMALMISKVGAPDAGSADTLQLSTGISAWLCLEWERFTGDLTRCERAHKRFSNTYCDEQRSLLKWMGEPAVDEAALVAMLRSMKITDEHHFFAAACFPFVRHTPSPPLPPESPKKPPSQARRHLVVLVHGYHGYPVTMRFFRFTLSAYARRTDVLVSRFFFEDAECPIEEKATLLAREIDIHIRRKIGKHRLARISFIAHSMGGLVVRAAIRHMDEYRDLLHALVSLSTPHVGVTRMPNKVFEAGCWIYASCVRSTCLRQMMLSDEDSVDECLLYKMSGDACISGFKSLKLVGILQDHISPAYSCLLDPSLLSDHDSTVELMCSRLMDKLRDLQVDRFYVDYENVSKHVHGRIVTLYLEDDWKLPKLRQLIQEQLNLPAGAQKLFLDGNLLVDDGRTLVEAGLKNNDVVYALCDLPVTSAVGVPAAASEGVAEYDAKLRREAAALLERMHPGSLEMEVLRESLPEVHDAVLTRDLQKVVAALYKKNITAVQERLDQQVRLYKAQLNPLDPESQRVIQEAINRERIEESLEHARQLLPELAELPKALRIAVQINGVEVRAVVDTGAQVSVMSELCARRCNLHSLIDYRYKGVARGVSKGRITGRLHLATMKIGGSPIPFSCVIIDSVYEDFLLGLDVLWRHRCSINLTAKTMRLGNQTVSFVSDQDPTRFPVPGYQLSSASTAHVASQGGSTSSRAPHLRTAGASVGGSVSSRAPAARANPVVSQEKVARGREDEDGADGAEEDAEHVHRAGGPGGHERGGAQQREPERLPGETREEAHVLPDAAAVLPGPARGAGHVQDHDHQPVDDEEDGHDQGGELGDSEAAEERHDRVRDDGGRGREEERLVAHVQHLQRLLQTRGAGVHVVAERHQRALRVAALRVVRDVAGHLGVPKTVSTAILTGKRFYNPPTRKSWSKQHPDFRTRRPLVEPYNLGRLHPEKEWWKLPRKGLSPQTFMGFPDVAQLEKRGGALYAHLMDGHTLSMVLYRCIEKEVKDEDIWRSLTLQALKLAMSLDPHLVSLLFLYFSRSACYDNRFVATFTGRILATLSQFTLRECTNVLLAMENERFLHELTKERVTRHAEALCLADARAIPVEDALRMLAVVDGDSPEVGNILVALGEIVEVSDLSTVDEGVVVEALDAACGLGDRVDRLCVAKLFDDVCARLEGDSDCKHSRNLALLNALATFHYRRPLAIELIQECLRGQAHTANVVELCRYMSLAGEVDRILPATAVNPRLSMTEAISSVVEALKVVDQLMEDPSLGVQFITGCLRSSKPLQPAEVALLAALLEQPAQLRQSDVLKLYEAVTNARSVLDVGRCQGEYRNVGEARVELVATVGTTRRMQADGMCRTCRFHRLQRHGEVDVASMVGPLPLAEAFRRVSEGIGDLATEDRVSIIEFCARHAHFGRSLLAILEAKPALVPRNAASSIAVMELHDR</sequence>
<dbReference type="PANTHER" id="PTHR12917">
    <property type="entry name" value="ASPARTYL PROTEASE DDI-RELATED"/>
    <property type="match status" value="1"/>
</dbReference>
<comment type="similarity">
    <text evidence="1">Belongs to the DDI1 family.</text>
</comment>
<name>A0AAV4LUQ6_BABCB</name>
<organism evidence="7 8">
    <name type="scientific">Babesia caballi</name>
    <dbReference type="NCBI Taxonomy" id="5871"/>
    <lineage>
        <taxon>Eukaryota</taxon>
        <taxon>Sar</taxon>
        <taxon>Alveolata</taxon>
        <taxon>Apicomplexa</taxon>
        <taxon>Aconoidasida</taxon>
        <taxon>Piroplasmida</taxon>
        <taxon>Babesiidae</taxon>
        <taxon>Babesia</taxon>
    </lineage>
</organism>
<dbReference type="Pfam" id="PF00240">
    <property type="entry name" value="ubiquitin"/>
    <property type="match status" value="1"/>
</dbReference>
<dbReference type="InterPro" id="IPR029071">
    <property type="entry name" value="Ubiquitin-like_domsf"/>
</dbReference>
<dbReference type="GO" id="GO:0004190">
    <property type="term" value="F:aspartic-type endopeptidase activity"/>
    <property type="evidence" value="ECO:0007669"/>
    <property type="project" value="UniProtKB-KW"/>
</dbReference>
<evidence type="ECO:0000313" key="7">
    <source>
        <dbReference type="EMBL" id="GIX63565.1"/>
    </source>
</evidence>
<keyword evidence="4" id="KW-0378">Hydrolase</keyword>
<dbReference type="PANTHER" id="PTHR12917:SF1">
    <property type="entry name" value="AT13091P"/>
    <property type="match status" value="1"/>
</dbReference>
<dbReference type="SUPFAM" id="SSF53474">
    <property type="entry name" value="alpha/beta-Hydrolases"/>
    <property type="match status" value="1"/>
</dbReference>
<accession>A0AAV4LUQ6</accession>
<proteinExistence type="inferred from homology"/>
<evidence type="ECO:0000256" key="4">
    <source>
        <dbReference type="ARBA" id="ARBA00022801"/>
    </source>
</evidence>
<feature type="compositionally biased region" description="Polar residues" evidence="5">
    <location>
        <begin position="1195"/>
        <end position="1209"/>
    </location>
</feature>
<dbReference type="Gene3D" id="3.10.20.90">
    <property type="entry name" value="Phosphatidylinositol 3-kinase Catalytic Subunit, Chain A, domain 1"/>
    <property type="match status" value="1"/>
</dbReference>
<gene>
    <name evidence="7" type="ORF">BcabD6B2_30000</name>
</gene>
<feature type="compositionally biased region" description="Low complexity" evidence="5">
    <location>
        <begin position="1216"/>
        <end position="1238"/>
    </location>
</feature>
<dbReference type="GeneID" id="94195046"/>
<dbReference type="InterPro" id="IPR000626">
    <property type="entry name" value="Ubiquitin-like_dom"/>
</dbReference>
<dbReference type="EMBL" id="BPLF01000002">
    <property type="protein sequence ID" value="GIX63565.1"/>
    <property type="molecule type" value="Genomic_DNA"/>
</dbReference>
<dbReference type="Gene3D" id="2.40.70.10">
    <property type="entry name" value="Acid Proteases"/>
    <property type="match status" value="1"/>
</dbReference>
<evidence type="ECO:0000259" key="6">
    <source>
        <dbReference type="PROSITE" id="PS50053"/>
    </source>
</evidence>
<dbReference type="InterPro" id="IPR001969">
    <property type="entry name" value="Aspartic_peptidase_AS"/>
</dbReference>
<dbReference type="InterPro" id="IPR021109">
    <property type="entry name" value="Peptidase_aspartic_dom_sf"/>
</dbReference>
<dbReference type="SUPFAM" id="SSF54236">
    <property type="entry name" value="Ubiquitin-like"/>
    <property type="match status" value="1"/>
</dbReference>
<keyword evidence="2" id="KW-0645">Protease</keyword>
<dbReference type="Gene3D" id="3.40.50.1820">
    <property type="entry name" value="alpha/beta hydrolase"/>
    <property type="match status" value="1"/>
</dbReference>
<evidence type="ECO:0000256" key="2">
    <source>
        <dbReference type="ARBA" id="ARBA00022670"/>
    </source>
</evidence>
<feature type="compositionally biased region" description="Basic and acidic residues" evidence="5">
    <location>
        <begin position="1339"/>
        <end position="1354"/>
    </location>
</feature>
<feature type="domain" description="Ubiquitin-like" evidence="6">
    <location>
        <begin position="862"/>
        <end position="927"/>
    </location>
</feature>
<feature type="compositionally biased region" description="Acidic residues" evidence="5">
    <location>
        <begin position="1248"/>
        <end position="1259"/>
    </location>
</feature>
<protein>
    <submittedName>
        <fullName evidence="7">DNA-damage inducible protein</fullName>
    </submittedName>
</protein>
<dbReference type="InterPro" id="IPR019103">
    <property type="entry name" value="Peptidase_aspartic_DDI1-type"/>
</dbReference>
<dbReference type="Proteomes" id="UP001497744">
    <property type="component" value="Unassembled WGS sequence"/>
</dbReference>
<keyword evidence="8" id="KW-1185">Reference proteome</keyword>
<dbReference type="GO" id="GO:0006508">
    <property type="term" value="P:proteolysis"/>
    <property type="evidence" value="ECO:0007669"/>
    <property type="project" value="UniProtKB-KW"/>
</dbReference>
<dbReference type="SUPFAM" id="SSF50630">
    <property type="entry name" value="Acid proteases"/>
    <property type="match status" value="1"/>
</dbReference>
<dbReference type="Pfam" id="PF05057">
    <property type="entry name" value="DUF676"/>
    <property type="match status" value="1"/>
</dbReference>
<evidence type="ECO:0000256" key="3">
    <source>
        <dbReference type="ARBA" id="ARBA00022750"/>
    </source>
</evidence>
<dbReference type="Pfam" id="PF09668">
    <property type="entry name" value="Asp_protease"/>
    <property type="match status" value="1"/>
</dbReference>
<dbReference type="PROSITE" id="PS00141">
    <property type="entry name" value="ASP_PROTEASE"/>
    <property type="match status" value="1"/>
</dbReference>
<comment type="caution">
    <text evidence="7">The sequence shown here is derived from an EMBL/GenBank/DDBJ whole genome shotgun (WGS) entry which is preliminary data.</text>
</comment>
<evidence type="ECO:0000313" key="8">
    <source>
        <dbReference type="Proteomes" id="UP001497744"/>
    </source>
</evidence>
<feature type="region of interest" description="Disordered" evidence="5">
    <location>
        <begin position="1195"/>
        <end position="1354"/>
    </location>
</feature>
<dbReference type="PROSITE" id="PS50053">
    <property type="entry name" value="UBIQUITIN_2"/>
    <property type="match status" value="1"/>
</dbReference>
<dbReference type="InterPro" id="IPR007751">
    <property type="entry name" value="DUF676_lipase-like"/>
</dbReference>
<keyword evidence="3" id="KW-0064">Aspartyl protease</keyword>
<dbReference type="RefSeq" id="XP_067715634.1">
    <property type="nucleotide sequence ID" value="XM_067859533.1"/>
</dbReference>
<dbReference type="InterPro" id="IPR029058">
    <property type="entry name" value="AB_hydrolase_fold"/>
</dbReference>
<feature type="compositionally biased region" description="Basic and acidic residues" evidence="5">
    <location>
        <begin position="1270"/>
        <end position="1294"/>
    </location>
</feature>
<evidence type="ECO:0000256" key="1">
    <source>
        <dbReference type="ARBA" id="ARBA00009136"/>
    </source>
</evidence>